<name>V5IDB6_IXORI</name>
<proteinExistence type="evidence at transcript level"/>
<evidence type="ECO:0000313" key="1">
    <source>
        <dbReference type="EMBL" id="JAB72246.1"/>
    </source>
</evidence>
<dbReference type="AlphaFoldDB" id="V5IDB6"/>
<organism evidence="1">
    <name type="scientific">Ixodes ricinus</name>
    <name type="common">Common tick</name>
    <name type="synonym">Acarus ricinus</name>
    <dbReference type="NCBI Taxonomy" id="34613"/>
    <lineage>
        <taxon>Eukaryota</taxon>
        <taxon>Metazoa</taxon>
        <taxon>Ecdysozoa</taxon>
        <taxon>Arthropoda</taxon>
        <taxon>Chelicerata</taxon>
        <taxon>Arachnida</taxon>
        <taxon>Acari</taxon>
        <taxon>Parasitiformes</taxon>
        <taxon>Ixodida</taxon>
        <taxon>Ixodoidea</taxon>
        <taxon>Ixodidae</taxon>
        <taxon>Ixodinae</taxon>
        <taxon>Ixodes</taxon>
    </lineage>
</organism>
<protein>
    <submittedName>
        <fullName evidence="1">Uncharacterized protein</fullName>
    </submittedName>
</protein>
<accession>V5IDB6</accession>
<dbReference type="EMBL" id="GANP01012222">
    <property type="protein sequence ID" value="JAB72246.1"/>
    <property type="molecule type" value="mRNA"/>
</dbReference>
<reference evidence="1" key="1">
    <citation type="journal article" date="2015" name="Sci. Rep.">
        <title>Tissue- and time-dependent transcription in Ixodes ricinus salivary glands and midguts when blood feeding on the vertebrate host.</title>
        <authorList>
            <person name="Kotsyfakis M."/>
            <person name="Schwarz A."/>
            <person name="Erhart J."/>
            <person name="Ribeiro J.M."/>
        </authorList>
    </citation>
    <scope>NUCLEOTIDE SEQUENCE</scope>
    <source>
        <tissue evidence="1">Salivary gland and midgut</tissue>
    </source>
</reference>
<sequence length="163" mass="18507">MLSPAVILAASQQHRWVCQAPILLRFALQIDSPRKNRQPGVGTPQRCARTSRWIFYNQPPGLRRPTAGHTGLHDVIRSHFCAPFDARAAWGAERTCRRRVRGTVVKGALDPRCCRAPRVCARLVRVPRFCTFSFEWTIRVQDLYLLFVPRADLVSSVAALEED</sequence>